<keyword evidence="4" id="KW-1185">Reference proteome</keyword>
<dbReference type="PANTHER" id="PTHR34475:SF1">
    <property type="entry name" value="CYTOSKELETON PROTEIN RODZ"/>
    <property type="match status" value="1"/>
</dbReference>
<name>A0A380JBD1_STRDO</name>
<dbReference type="Pfam" id="PF13413">
    <property type="entry name" value="HTH_25"/>
    <property type="match status" value="1"/>
</dbReference>
<evidence type="ECO:0000313" key="3">
    <source>
        <dbReference type="EMBL" id="SUN35378.1"/>
    </source>
</evidence>
<keyword evidence="2" id="KW-0472">Membrane</keyword>
<keyword evidence="2" id="KW-1133">Transmembrane helix</keyword>
<dbReference type="AlphaFoldDB" id="A0A380JBD1"/>
<dbReference type="RefSeq" id="WP_002999503.1">
    <property type="nucleotide sequence ID" value="NZ_UHFA01000002.1"/>
</dbReference>
<dbReference type="GO" id="GO:0003677">
    <property type="term" value="F:DNA binding"/>
    <property type="evidence" value="ECO:0007669"/>
    <property type="project" value="InterPro"/>
</dbReference>
<evidence type="ECO:0000256" key="1">
    <source>
        <dbReference type="SAM" id="MobiDB-lite"/>
    </source>
</evidence>
<dbReference type="PANTHER" id="PTHR34475">
    <property type="match status" value="1"/>
</dbReference>
<feature type="transmembrane region" description="Helical" evidence="2">
    <location>
        <begin position="126"/>
        <end position="145"/>
    </location>
</feature>
<reference evidence="3 4" key="1">
    <citation type="submission" date="2018-06" db="EMBL/GenBank/DDBJ databases">
        <authorList>
            <consortium name="Pathogen Informatics"/>
            <person name="Doyle S."/>
        </authorList>
    </citation>
    <scope>NUCLEOTIDE SEQUENCE [LARGE SCALE GENOMIC DNA]</scope>
    <source>
        <strain evidence="4">NCTC 11391</strain>
    </source>
</reference>
<dbReference type="Proteomes" id="UP000254082">
    <property type="component" value="Unassembled WGS sequence"/>
</dbReference>
<dbReference type="EMBL" id="UHFA01000002">
    <property type="protein sequence ID" value="SUN35378.1"/>
    <property type="molecule type" value="Genomic_DNA"/>
</dbReference>
<dbReference type="InterPro" id="IPR010982">
    <property type="entry name" value="Lambda_DNA-bd_dom_sf"/>
</dbReference>
<dbReference type="OrthoDB" id="9797543at2"/>
<keyword evidence="2" id="KW-0812">Transmembrane</keyword>
<dbReference type="Gene3D" id="1.10.260.40">
    <property type="entry name" value="lambda repressor-like DNA-binding domains"/>
    <property type="match status" value="1"/>
</dbReference>
<accession>A0A380JBD1</accession>
<feature type="region of interest" description="Disordered" evidence="1">
    <location>
        <begin position="165"/>
        <end position="185"/>
    </location>
</feature>
<sequence>MKKVSIGEYLSTARLAKDLTVEEVSVELKIPMQYITVMEHNQFQFLTKEKADNYLKSYADFLALDSQPLLKGYEDPDFRIEVEEEEEVEPILETQEQVPKMVEPFTKWSRSDRFEYLKNPKRRLPLVLMSLLTILLLGLMAWAVYLQISDEIRKEVLPRSSLKQASNQVQAQENSSSSDSQLTAKTKGSNISVSLAGQRDQVTIEISQDSDQENLVSLTNSDLDKKGITLDSNTKETRATLKSDVDKSVITLARTDNVTVKINGQDLDLSGLAKDNTSYITLTVK</sequence>
<protein>
    <submittedName>
        <fullName evidence="3">Membrane protein</fullName>
    </submittedName>
</protein>
<evidence type="ECO:0000256" key="2">
    <source>
        <dbReference type="SAM" id="Phobius"/>
    </source>
</evidence>
<evidence type="ECO:0000313" key="4">
    <source>
        <dbReference type="Proteomes" id="UP000254082"/>
    </source>
</evidence>
<gene>
    <name evidence="3" type="ORF">NCTC11391_00358</name>
</gene>
<proteinExistence type="predicted"/>
<dbReference type="InterPro" id="IPR050400">
    <property type="entry name" value="Bact_Cytoskel_RodZ"/>
</dbReference>
<organism evidence="3 4">
    <name type="scientific">Streptococcus downei MFe28</name>
    <dbReference type="NCBI Taxonomy" id="764290"/>
    <lineage>
        <taxon>Bacteria</taxon>
        <taxon>Bacillati</taxon>
        <taxon>Bacillota</taxon>
        <taxon>Bacilli</taxon>
        <taxon>Lactobacillales</taxon>
        <taxon>Streptococcaceae</taxon>
        <taxon>Streptococcus</taxon>
    </lineage>
</organism>